<sequence>MRKENFYAIAGTHEDAEIISRIATKWGWNMMRGSSKEKGDVAYKSMINALKQPGNAVFITPDGPTGPARVPKPGGIRAAQATNAAIIPISVHSTRRWGFTNWDTFYLEKPFGKIYIQYGEPIFFNKKQNFDECSQILIEKMNEMENINL</sequence>
<evidence type="ECO:0000259" key="1">
    <source>
        <dbReference type="Pfam" id="PF04028"/>
    </source>
</evidence>
<evidence type="ECO:0000313" key="2">
    <source>
        <dbReference type="EMBL" id="SVA71166.1"/>
    </source>
</evidence>
<protein>
    <recommendedName>
        <fullName evidence="1">DUF374 domain-containing protein</fullName>
    </recommendedName>
</protein>
<organism evidence="2">
    <name type="scientific">marine metagenome</name>
    <dbReference type="NCBI Taxonomy" id="408172"/>
    <lineage>
        <taxon>unclassified sequences</taxon>
        <taxon>metagenomes</taxon>
        <taxon>ecological metagenomes</taxon>
    </lineage>
</organism>
<dbReference type="EMBL" id="UINC01017234">
    <property type="protein sequence ID" value="SVA71166.1"/>
    <property type="molecule type" value="Genomic_DNA"/>
</dbReference>
<proteinExistence type="predicted"/>
<gene>
    <name evidence="2" type="ORF">METZ01_LOCUS124020</name>
</gene>
<dbReference type="Pfam" id="PF04028">
    <property type="entry name" value="DUF374"/>
    <property type="match status" value="1"/>
</dbReference>
<dbReference type="AlphaFoldDB" id="A0A381Y251"/>
<accession>A0A381Y251</accession>
<dbReference type="InterPro" id="IPR007172">
    <property type="entry name" value="DUF374"/>
</dbReference>
<name>A0A381Y251_9ZZZZ</name>
<reference evidence="2" key="1">
    <citation type="submission" date="2018-05" db="EMBL/GenBank/DDBJ databases">
        <authorList>
            <person name="Lanie J.A."/>
            <person name="Ng W.-L."/>
            <person name="Kazmierczak K.M."/>
            <person name="Andrzejewski T.M."/>
            <person name="Davidsen T.M."/>
            <person name="Wayne K.J."/>
            <person name="Tettelin H."/>
            <person name="Glass J.I."/>
            <person name="Rusch D."/>
            <person name="Podicherti R."/>
            <person name="Tsui H.-C.T."/>
            <person name="Winkler M.E."/>
        </authorList>
    </citation>
    <scope>NUCLEOTIDE SEQUENCE</scope>
</reference>
<dbReference type="SUPFAM" id="SSF69593">
    <property type="entry name" value="Glycerol-3-phosphate (1)-acyltransferase"/>
    <property type="match status" value="1"/>
</dbReference>
<feature type="domain" description="DUF374" evidence="1">
    <location>
        <begin position="2"/>
        <end position="68"/>
    </location>
</feature>